<evidence type="ECO:0008006" key="3">
    <source>
        <dbReference type="Google" id="ProtNLM"/>
    </source>
</evidence>
<reference evidence="1 2" key="1">
    <citation type="submission" date="2023-07" db="EMBL/GenBank/DDBJ databases">
        <title>Genomic Encyclopedia of Type Strains, Phase IV (KMG-IV): sequencing the most valuable type-strain genomes for metagenomic binning, comparative biology and taxonomic classification.</title>
        <authorList>
            <person name="Goeker M."/>
        </authorList>
    </citation>
    <scope>NUCLEOTIDE SEQUENCE [LARGE SCALE GENOMIC DNA]</scope>
    <source>
        <strain evidence="1 2">DSM 20694</strain>
    </source>
</reference>
<dbReference type="Proteomes" id="UP001228504">
    <property type="component" value="Unassembled WGS sequence"/>
</dbReference>
<keyword evidence="2" id="KW-1185">Reference proteome</keyword>
<organism evidence="1 2">
    <name type="scientific">Eubacterium multiforme</name>
    <dbReference type="NCBI Taxonomy" id="83339"/>
    <lineage>
        <taxon>Bacteria</taxon>
        <taxon>Bacillati</taxon>
        <taxon>Bacillota</taxon>
        <taxon>Clostridia</taxon>
        <taxon>Eubacteriales</taxon>
        <taxon>Eubacteriaceae</taxon>
        <taxon>Eubacterium</taxon>
    </lineage>
</organism>
<dbReference type="EMBL" id="JAUSUF010000011">
    <property type="protein sequence ID" value="MDQ0150608.1"/>
    <property type="molecule type" value="Genomic_DNA"/>
</dbReference>
<dbReference type="RefSeq" id="WP_307487334.1">
    <property type="nucleotide sequence ID" value="NZ_JAUSUF010000011.1"/>
</dbReference>
<protein>
    <recommendedName>
        <fullName evidence="3">DUF1643 domain-containing protein</fullName>
    </recommendedName>
</protein>
<evidence type="ECO:0000313" key="1">
    <source>
        <dbReference type="EMBL" id="MDQ0150608.1"/>
    </source>
</evidence>
<accession>A0ABT9UWC0</accession>
<proteinExistence type="predicted"/>
<sequence>MISNYTLKNYKETFNVYGSFYSVIIPNLGKVKCRNVLKISRKKNNNEKISSIFIMMNPGSGKPINPLEEDLRIYTLDEFINNGGPGISLIETIPDNVQMETMKIMDSMNWDNVYIINLNDVRNPNSQKFKEEVKNIRNSINEEDKKSITSIFNNYRKDKELIMNESQNVICCFGVSNPKYMTNEMVNYLKNKKIIPKGIKKDNDESKYYYLKPLGGKSIVDDLVKILKK</sequence>
<name>A0ABT9UWC0_9FIRM</name>
<evidence type="ECO:0000313" key="2">
    <source>
        <dbReference type="Proteomes" id="UP001228504"/>
    </source>
</evidence>
<comment type="caution">
    <text evidence="1">The sequence shown here is derived from an EMBL/GenBank/DDBJ whole genome shotgun (WGS) entry which is preliminary data.</text>
</comment>
<gene>
    <name evidence="1" type="ORF">J2S18_002557</name>
</gene>